<accession>B8F0Z9</accession>
<keyword evidence="2" id="KW-0614">Plasmid</keyword>
<dbReference type="Proteomes" id="UP000006103">
    <property type="component" value="Plasmid PBr_lp28-4"/>
</dbReference>
<organism evidence="2 3">
    <name type="scientific">Borreliella garinii PBr</name>
    <dbReference type="NCBI Taxonomy" id="498743"/>
    <lineage>
        <taxon>Bacteria</taxon>
        <taxon>Pseudomonadati</taxon>
        <taxon>Spirochaetota</taxon>
        <taxon>Spirochaetia</taxon>
        <taxon>Spirochaetales</taxon>
        <taxon>Borreliaceae</taxon>
        <taxon>Borreliella</taxon>
    </lineage>
</organism>
<dbReference type="EMBL" id="CP001304">
    <property type="protein sequence ID" value="ACL34628.1"/>
    <property type="molecule type" value="Genomic_DNA"/>
</dbReference>
<protein>
    <submittedName>
        <fullName evidence="2">Uncharacterized protein</fullName>
    </submittedName>
</protein>
<feature type="transmembrane region" description="Helical" evidence="1">
    <location>
        <begin position="12"/>
        <end position="38"/>
    </location>
</feature>
<evidence type="ECO:0000313" key="2">
    <source>
        <dbReference type="EMBL" id="ACL34628.1"/>
    </source>
</evidence>
<gene>
    <name evidence="2" type="ORF">BGAPBR_I0020</name>
</gene>
<geneLocation type="plasmid" evidence="2 3">
    <name>PBr_lp28-4</name>
</geneLocation>
<keyword evidence="3" id="KW-1185">Reference proteome</keyword>
<proteinExistence type="predicted"/>
<reference evidence="2 3" key="1">
    <citation type="journal article" date="2011" name="J. Bacteriol.">
        <title>Whole-genome sequences of two Borrelia afzelii and two Borrelia garinii Lyme disease agent isolates.</title>
        <authorList>
            <person name="Casjens S.R."/>
            <person name="Mongodin E.F."/>
            <person name="Qiu W.-G."/>
            <person name="Dunn J.J."/>
            <person name="Luft B.J."/>
            <person name="Fraser-Liggett C.M."/>
            <person name="Schutzer S.E."/>
        </authorList>
    </citation>
    <scope>NUCLEOTIDE SEQUENCE [LARGE SCALE GENOMIC DNA]</scope>
    <source>
        <strain evidence="2 3">PBr</strain>
    </source>
</reference>
<dbReference type="AlphaFoldDB" id="B8F0Z9"/>
<evidence type="ECO:0000256" key="1">
    <source>
        <dbReference type="SAM" id="Phobius"/>
    </source>
</evidence>
<keyword evidence="1" id="KW-1133">Transmembrane helix</keyword>
<name>B8F0Z9_BORGR</name>
<keyword evidence="1" id="KW-0812">Transmembrane</keyword>
<evidence type="ECO:0000313" key="3">
    <source>
        <dbReference type="Proteomes" id="UP000006103"/>
    </source>
</evidence>
<sequence length="39" mass="4764">MRFFVTLAFKRLLLVPNHIFFTSNKFCSILLGFCWIYEF</sequence>
<keyword evidence="1" id="KW-0472">Membrane</keyword>